<dbReference type="InterPro" id="IPR049452">
    <property type="entry name" value="Anoctamin_TM"/>
</dbReference>
<keyword evidence="7" id="KW-1185">Reference proteome</keyword>
<feature type="transmembrane region" description="Helical" evidence="3">
    <location>
        <begin position="545"/>
        <end position="568"/>
    </location>
</feature>
<keyword evidence="3" id="KW-1133">Transmembrane helix</keyword>
<feature type="transmembrane region" description="Helical" evidence="3">
    <location>
        <begin position="424"/>
        <end position="444"/>
    </location>
</feature>
<feature type="region of interest" description="Disordered" evidence="2">
    <location>
        <begin position="1"/>
        <end position="45"/>
    </location>
</feature>
<protein>
    <recommendedName>
        <fullName evidence="8">CSC1/OSCA1-like cytosolic domain-containing protein</fullName>
    </recommendedName>
</protein>
<evidence type="ECO:0000256" key="1">
    <source>
        <dbReference type="SAM" id="Coils"/>
    </source>
</evidence>
<evidence type="ECO:0000313" key="7">
    <source>
        <dbReference type="Proteomes" id="UP001295684"/>
    </source>
</evidence>
<feature type="compositionally biased region" description="Pro residues" evidence="2">
    <location>
        <begin position="922"/>
        <end position="941"/>
    </location>
</feature>
<feature type="compositionally biased region" description="Polar residues" evidence="2">
    <location>
        <begin position="945"/>
        <end position="965"/>
    </location>
</feature>
<evidence type="ECO:0000313" key="6">
    <source>
        <dbReference type="EMBL" id="CAI2376406.1"/>
    </source>
</evidence>
<name>A0AAD1XP57_EUPCR</name>
<dbReference type="Proteomes" id="UP001295684">
    <property type="component" value="Unassembled WGS sequence"/>
</dbReference>
<comment type="caution">
    <text evidence="6">The sequence shown here is derived from an EMBL/GenBank/DDBJ whole genome shotgun (WGS) entry which is preliminary data.</text>
</comment>
<dbReference type="InterPro" id="IPR045122">
    <property type="entry name" value="Csc1-like"/>
</dbReference>
<evidence type="ECO:0008006" key="8">
    <source>
        <dbReference type="Google" id="ProtNLM"/>
    </source>
</evidence>
<feature type="domain" description="CSC1/OSCA1-like cytosolic" evidence="5">
    <location>
        <begin position="232"/>
        <end position="411"/>
    </location>
</feature>
<evidence type="ECO:0000256" key="2">
    <source>
        <dbReference type="SAM" id="MobiDB-lite"/>
    </source>
</evidence>
<feature type="transmembrane region" description="Helical" evidence="3">
    <location>
        <begin position="607"/>
        <end position="636"/>
    </location>
</feature>
<dbReference type="Pfam" id="PF14703">
    <property type="entry name" value="PHM7_cyt"/>
    <property type="match status" value="1"/>
</dbReference>
<evidence type="ECO:0000256" key="3">
    <source>
        <dbReference type="SAM" id="Phobius"/>
    </source>
</evidence>
<evidence type="ECO:0000259" key="5">
    <source>
        <dbReference type="Pfam" id="PF14703"/>
    </source>
</evidence>
<feature type="transmembrane region" description="Helical" evidence="3">
    <location>
        <begin position="464"/>
        <end position="483"/>
    </location>
</feature>
<accession>A0AAD1XP57</accession>
<dbReference type="InterPro" id="IPR027815">
    <property type="entry name" value="CSC1/OSCA1-like_cyt"/>
</dbReference>
<organism evidence="6 7">
    <name type="scientific">Euplotes crassus</name>
    <dbReference type="NCBI Taxonomy" id="5936"/>
    <lineage>
        <taxon>Eukaryota</taxon>
        <taxon>Sar</taxon>
        <taxon>Alveolata</taxon>
        <taxon>Ciliophora</taxon>
        <taxon>Intramacronucleata</taxon>
        <taxon>Spirotrichea</taxon>
        <taxon>Hypotrichia</taxon>
        <taxon>Euplotida</taxon>
        <taxon>Euplotidae</taxon>
        <taxon>Moneuplotes</taxon>
    </lineage>
</organism>
<keyword evidence="1" id="KW-0175">Coiled coil</keyword>
<feature type="transmembrane region" description="Helical" evidence="3">
    <location>
        <begin position="134"/>
        <end position="153"/>
    </location>
</feature>
<evidence type="ECO:0000259" key="4">
    <source>
        <dbReference type="Pfam" id="PF04547"/>
    </source>
</evidence>
<feature type="domain" description="Anoctamin transmembrane" evidence="4">
    <location>
        <begin position="415"/>
        <end position="676"/>
    </location>
</feature>
<keyword evidence="3" id="KW-0472">Membrane</keyword>
<reference evidence="6" key="1">
    <citation type="submission" date="2023-07" db="EMBL/GenBank/DDBJ databases">
        <authorList>
            <consortium name="AG Swart"/>
            <person name="Singh M."/>
            <person name="Singh A."/>
            <person name="Seah K."/>
            <person name="Emmerich C."/>
        </authorList>
    </citation>
    <scope>NUCLEOTIDE SEQUENCE</scope>
    <source>
        <strain evidence="6">DP1</strain>
    </source>
</reference>
<proteinExistence type="predicted"/>
<feature type="compositionally biased region" description="Low complexity" evidence="2">
    <location>
        <begin position="912"/>
        <end position="921"/>
    </location>
</feature>
<dbReference type="PANTHER" id="PTHR13018:SF83">
    <property type="entry name" value="RRM DOMAIN-CONTAINING PROTEIN"/>
    <property type="match status" value="1"/>
</dbReference>
<feature type="transmembrane region" description="Helical" evidence="3">
    <location>
        <begin position="689"/>
        <end position="708"/>
    </location>
</feature>
<feature type="compositionally biased region" description="Acidic residues" evidence="2">
    <location>
        <begin position="20"/>
        <end position="30"/>
    </location>
</feature>
<feature type="transmembrane region" description="Helical" evidence="3">
    <location>
        <begin position="504"/>
        <end position="525"/>
    </location>
</feature>
<dbReference type="GO" id="GO:0005886">
    <property type="term" value="C:plasma membrane"/>
    <property type="evidence" value="ECO:0007669"/>
    <property type="project" value="TreeGrafter"/>
</dbReference>
<keyword evidence="3" id="KW-0812">Transmembrane</keyword>
<gene>
    <name evidence="6" type="ORF">ECRASSUSDP1_LOCUS17776</name>
</gene>
<feature type="compositionally biased region" description="Basic and acidic residues" evidence="2">
    <location>
        <begin position="976"/>
        <end position="985"/>
    </location>
</feature>
<feature type="transmembrane region" description="Helical" evidence="3">
    <location>
        <begin position="656"/>
        <end position="682"/>
    </location>
</feature>
<dbReference type="Pfam" id="PF04547">
    <property type="entry name" value="Anoctamin"/>
    <property type="match status" value="1"/>
</dbReference>
<dbReference type="GO" id="GO:0005227">
    <property type="term" value="F:calcium-activated cation channel activity"/>
    <property type="evidence" value="ECO:0007669"/>
    <property type="project" value="InterPro"/>
</dbReference>
<dbReference type="AlphaFoldDB" id="A0AAD1XP57"/>
<dbReference type="PANTHER" id="PTHR13018">
    <property type="entry name" value="PROBABLE MEMBRANE PROTEIN DUF221-RELATED"/>
    <property type="match status" value="1"/>
</dbReference>
<sequence>MRESDSKALKKRVPKNSEESSQEQEFESSESSEASSVGESVVDTDEDLKIFEDPMDKMPPDFTLCRKHYEASTVKDLRVIKNDKSRDDPRCFCQCCYLPLNSSASKFSFWANFTALSSLGASFALFFRIKYYMLAVLLVWCFFASVLTIPRLSTKDRAAEFSPDEEVAYISDWSLGNFGKCGDDCEGDEINGIMGIHFCALISIVIIGVIYRFHQFLKIRDLEKDCTEPSNFAVLVSNIPRKKNEEEIREWLASFLHDPSISYVNMCYNVSNQNKKIKGLMNLRRKRRMLLQGKKNLEENKEEESDMNHRSDEIEQEIKEINEEIYKVKKMLQDEISEADFCKKAFVVFEKSKKANHILGYFNLNYFTRLFYFIKFKICRSDRKGIEYRYWDNHTIHVERAADPKDILWENLSISLKVKLKRNIITYTCTFICLGVSFGLNLAINSIIDVLRGEESSSAAAEVFVVILSILSSILVSVINIILEKIIRELSAYERHDTYTKLNLSVSLKLTFATFINTGILPLFLNFGTKNWFHSNGLMNEVFYNMLSISFVSPILYLFDVGYITNLIKMRIEEKKGENSTLTQREANALFEPPPVDMAQRYSDAMLMLCMVAMYTFVLPIIPVVALFGTLFQYSVEKYLLITRHKLPERLGSELASVYIEILPLIAVIYGFSVSFFGGLLVDQVIPTLNIFLAVSLIYFCLPIQSIIRTCYLKRKQEQEKLYSEHRLEFMTDYDRENPRSSQESWEIFLTDKKKEMKKYIQIYARKGAKQNKNEETKKVKRMFSNIGNFFSFNSTFQNRGTWQQHPTYRPQFYPAYRPQFYPSYQRYFHPAYQRMVYRTPQMPNQMPIHAPTQPQVQPPANPPQAQSSQLPLQHQQSMPNQAAHQPAHQPPLQRPPSFNTYNTAPFPQPPLQTMQTQPVPNAAPPYYVPTRPLVPNPPQVPGHASTQALPQAQTVEQTCANSQVPKGDQLNARATTEKPQKPEEEKDEIE</sequence>
<dbReference type="EMBL" id="CAMPGE010017964">
    <property type="protein sequence ID" value="CAI2376406.1"/>
    <property type="molecule type" value="Genomic_DNA"/>
</dbReference>
<feature type="region of interest" description="Disordered" evidence="2">
    <location>
        <begin position="844"/>
        <end position="991"/>
    </location>
</feature>
<feature type="compositionally biased region" description="Low complexity" evidence="2">
    <location>
        <begin position="864"/>
        <end position="880"/>
    </location>
</feature>
<feature type="compositionally biased region" description="Low complexity" evidence="2">
    <location>
        <begin position="31"/>
        <end position="40"/>
    </location>
</feature>
<feature type="transmembrane region" description="Helical" evidence="3">
    <location>
        <begin position="192"/>
        <end position="211"/>
    </location>
</feature>
<feature type="coiled-coil region" evidence="1">
    <location>
        <begin position="280"/>
        <end position="331"/>
    </location>
</feature>